<evidence type="ECO:0000259" key="9">
    <source>
        <dbReference type="PROSITE" id="PS50850"/>
    </source>
</evidence>
<reference evidence="10 11" key="1">
    <citation type="submission" date="2019-06" db="EMBL/GenBank/DDBJ databases">
        <authorList>
            <person name="Li J."/>
        </authorList>
    </citation>
    <scope>NUCLEOTIDE SEQUENCE [LARGE SCALE GENOMIC DNA]</scope>
    <source>
        <strain evidence="10 11">LMG 28165</strain>
    </source>
</reference>
<evidence type="ECO:0000313" key="10">
    <source>
        <dbReference type="EMBL" id="TNL96049.1"/>
    </source>
</evidence>
<dbReference type="InterPro" id="IPR020846">
    <property type="entry name" value="MFS_dom"/>
</dbReference>
<feature type="domain" description="Major facilitator superfamily (MFS) profile" evidence="9">
    <location>
        <begin position="17"/>
        <end position="471"/>
    </location>
</feature>
<dbReference type="InterPro" id="IPR011701">
    <property type="entry name" value="MFS"/>
</dbReference>
<keyword evidence="6 8" id="KW-1133">Transmembrane helix</keyword>
<feature type="transmembrane region" description="Helical" evidence="8">
    <location>
        <begin position="448"/>
        <end position="467"/>
    </location>
</feature>
<feature type="transmembrane region" description="Helical" evidence="8">
    <location>
        <begin position="409"/>
        <end position="428"/>
    </location>
</feature>
<evidence type="ECO:0000256" key="2">
    <source>
        <dbReference type="ARBA" id="ARBA00008537"/>
    </source>
</evidence>
<dbReference type="NCBIfam" id="TIGR00711">
    <property type="entry name" value="efflux_EmrB"/>
    <property type="match status" value="1"/>
</dbReference>
<accession>A0A5C4U3P6</accession>
<feature type="transmembrane region" description="Helical" evidence="8">
    <location>
        <begin position="115"/>
        <end position="133"/>
    </location>
</feature>
<evidence type="ECO:0000313" key="11">
    <source>
        <dbReference type="Proteomes" id="UP000312032"/>
    </source>
</evidence>
<feature type="transmembrane region" description="Helical" evidence="8">
    <location>
        <begin position="82"/>
        <end position="109"/>
    </location>
</feature>
<dbReference type="EMBL" id="VDHJ01000011">
    <property type="protein sequence ID" value="TNL96049.1"/>
    <property type="molecule type" value="Genomic_DNA"/>
</dbReference>
<dbReference type="CDD" id="cd17503">
    <property type="entry name" value="MFS_LmrB_MDR_like"/>
    <property type="match status" value="1"/>
</dbReference>
<comment type="caution">
    <text evidence="10">The sequence shown here is derived from an EMBL/GenBank/DDBJ whole genome shotgun (WGS) entry which is preliminary data.</text>
</comment>
<proteinExistence type="inferred from homology"/>
<dbReference type="InterPro" id="IPR036259">
    <property type="entry name" value="MFS_trans_sf"/>
</dbReference>
<feature type="transmembrane region" description="Helical" evidence="8">
    <location>
        <begin position="274"/>
        <end position="299"/>
    </location>
</feature>
<keyword evidence="4" id="KW-1003">Cell membrane</keyword>
<evidence type="ECO:0000256" key="7">
    <source>
        <dbReference type="ARBA" id="ARBA00023136"/>
    </source>
</evidence>
<dbReference type="GO" id="GO:0005886">
    <property type="term" value="C:plasma membrane"/>
    <property type="evidence" value="ECO:0007669"/>
    <property type="project" value="UniProtKB-SubCell"/>
</dbReference>
<comment type="similarity">
    <text evidence="2">Belongs to the major facilitator superfamily. EmrB family.</text>
</comment>
<dbReference type="PRINTS" id="PR01036">
    <property type="entry name" value="TCRTETB"/>
</dbReference>
<dbReference type="Gene3D" id="1.20.1250.20">
    <property type="entry name" value="MFS general substrate transporter like domains"/>
    <property type="match status" value="1"/>
</dbReference>
<dbReference type="Gene3D" id="1.20.1720.10">
    <property type="entry name" value="Multidrug resistance protein D"/>
    <property type="match status" value="1"/>
</dbReference>
<keyword evidence="5 8" id="KW-0812">Transmembrane</keyword>
<evidence type="ECO:0000256" key="5">
    <source>
        <dbReference type="ARBA" id="ARBA00022692"/>
    </source>
</evidence>
<evidence type="ECO:0000256" key="6">
    <source>
        <dbReference type="ARBA" id="ARBA00022989"/>
    </source>
</evidence>
<name>A0A5C4U3P6_9CORY</name>
<evidence type="ECO:0000256" key="8">
    <source>
        <dbReference type="SAM" id="Phobius"/>
    </source>
</evidence>
<evidence type="ECO:0000256" key="3">
    <source>
        <dbReference type="ARBA" id="ARBA00022448"/>
    </source>
</evidence>
<dbReference type="SUPFAM" id="SSF103473">
    <property type="entry name" value="MFS general substrate transporter"/>
    <property type="match status" value="1"/>
</dbReference>
<feature type="transmembrane region" description="Helical" evidence="8">
    <location>
        <begin position="234"/>
        <end position="254"/>
    </location>
</feature>
<feature type="transmembrane region" description="Helical" evidence="8">
    <location>
        <begin position="14"/>
        <end position="43"/>
    </location>
</feature>
<sequence length="483" mass="50656">MAEHTQHTIPRRSIVAIMAVLVLAATVMVLNETTLAVALPAIMADFGVSADVVQWLLTGFMLTMAVVIPTTGYLIQRLSTRAIFFAAMTLFTLGSILGATAPVFGMLLLARVVQAAGTAIMIPLLMTTTLTIIPVEKRGTVMGLISVVISVAPALGPTLSGMVLEHYTWHHLFWLMVPIALLTLVFSFFALINVGETRSIPLDVVSVLLSVVAFGALVYGLSTIGSLLDASSHLPAIALVVGVLTLAVFVTRQLSLARRERALLDLSAFTVKTFSWSVVAVVAGMAVMLGTVSILPIYLQGALGASALATGLVLLPGGLIMGAISPLIGRIYDSVGPRPLTIPGSVLMLITQFWMAFTFTEHTPLWQVVLVVIVFNVGMAMVMTPLMTVSLSALPMKLYSHGSAIMSTLQQLGGAAGTALFVAALTVGQRSVVERGPAAATAEGVTGAYFLGGLLALVIVVACVFVAGQRAQVHEVKEEPAGI</sequence>
<evidence type="ECO:0000256" key="1">
    <source>
        <dbReference type="ARBA" id="ARBA00004651"/>
    </source>
</evidence>
<feature type="transmembrane region" description="Helical" evidence="8">
    <location>
        <begin position="204"/>
        <end position="228"/>
    </location>
</feature>
<feature type="transmembrane region" description="Helical" evidence="8">
    <location>
        <begin position="340"/>
        <end position="359"/>
    </location>
</feature>
<protein>
    <submittedName>
        <fullName evidence="10">DHA2 family efflux MFS transporter permease subunit</fullName>
    </submittedName>
</protein>
<feature type="transmembrane region" description="Helical" evidence="8">
    <location>
        <begin position="365"/>
        <end position="388"/>
    </location>
</feature>
<feature type="transmembrane region" description="Helical" evidence="8">
    <location>
        <begin position="305"/>
        <end position="328"/>
    </location>
</feature>
<dbReference type="InterPro" id="IPR004638">
    <property type="entry name" value="EmrB-like"/>
</dbReference>
<dbReference type="PANTHER" id="PTHR42718">
    <property type="entry name" value="MAJOR FACILITATOR SUPERFAMILY MULTIDRUG TRANSPORTER MFSC"/>
    <property type="match status" value="1"/>
</dbReference>
<feature type="transmembrane region" description="Helical" evidence="8">
    <location>
        <begin position="172"/>
        <end position="192"/>
    </location>
</feature>
<dbReference type="RefSeq" id="WP_139466072.1">
    <property type="nucleotide sequence ID" value="NZ_VDHJ01000011.1"/>
</dbReference>
<organism evidence="10 11">
    <name type="scientific">Corynebacterium tapiri</name>
    <dbReference type="NCBI Taxonomy" id="1448266"/>
    <lineage>
        <taxon>Bacteria</taxon>
        <taxon>Bacillati</taxon>
        <taxon>Actinomycetota</taxon>
        <taxon>Actinomycetes</taxon>
        <taxon>Mycobacteriales</taxon>
        <taxon>Corynebacteriaceae</taxon>
        <taxon>Corynebacterium</taxon>
    </lineage>
</organism>
<dbReference type="OrthoDB" id="9812221at2"/>
<dbReference type="GO" id="GO:0022857">
    <property type="term" value="F:transmembrane transporter activity"/>
    <property type="evidence" value="ECO:0007669"/>
    <property type="project" value="InterPro"/>
</dbReference>
<gene>
    <name evidence="10" type="ORF">FHE74_08440</name>
</gene>
<keyword evidence="7 8" id="KW-0472">Membrane</keyword>
<keyword evidence="11" id="KW-1185">Reference proteome</keyword>
<feature type="transmembrane region" description="Helical" evidence="8">
    <location>
        <begin position="55"/>
        <end position="75"/>
    </location>
</feature>
<evidence type="ECO:0000256" key="4">
    <source>
        <dbReference type="ARBA" id="ARBA00022475"/>
    </source>
</evidence>
<dbReference type="PANTHER" id="PTHR42718:SF9">
    <property type="entry name" value="MAJOR FACILITATOR SUPERFAMILY MULTIDRUG TRANSPORTER MFSC"/>
    <property type="match status" value="1"/>
</dbReference>
<keyword evidence="3" id="KW-0813">Transport</keyword>
<dbReference type="Proteomes" id="UP000312032">
    <property type="component" value="Unassembled WGS sequence"/>
</dbReference>
<comment type="subcellular location">
    <subcellularLocation>
        <location evidence="1">Cell membrane</location>
        <topology evidence="1">Multi-pass membrane protein</topology>
    </subcellularLocation>
</comment>
<dbReference type="AlphaFoldDB" id="A0A5C4U3P6"/>
<dbReference type="PROSITE" id="PS50850">
    <property type="entry name" value="MFS"/>
    <property type="match status" value="1"/>
</dbReference>
<dbReference type="Pfam" id="PF07690">
    <property type="entry name" value="MFS_1"/>
    <property type="match status" value="1"/>
</dbReference>
<feature type="transmembrane region" description="Helical" evidence="8">
    <location>
        <begin position="140"/>
        <end position="160"/>
    </location>
</feature>